<keyword evidence="3" id="KW-1185">Reference proteome</keyword>
<dbReference type="CDD" id="cd04182">
    <property type="entry name" value="GT_2_like_f"/>
    <property type="match status" value="1"/>
</dbReference>
<dbReference type="Gene3D" id="3.90.550.10">
    <property type="entry name" value="Spore Coat Polysaccharide Biosynthesis Protein SpsA, Chain A"/>
    <property type="match status" value="1"/>
</dbReference>
<evidence type="ECO:0000259" key="1">
    <source>
        <dbReference type="Pfam" id="PF12804"/>
    </source>
</evidence>
<keyword evidence="2" id="KW-0808">Transferase</keyword>
<sequence>MTIGIIILAAGASQRMGRPKQTLALDAGKSMLQTTVETALATKQRPVIVVVGANKAEVVPELAGYPVTIVDNAFWPEGMATSIKVGLAGLYMTEPKLDGVLMLVCDQPYLTTALLEQMAATFQESGKKAVACRYKKQWGVPVLIGRELLAELTQLTGDHGAKPLLEKHLTDVAFVDFDQGVIDLDTPEDYEAFLAK</sequence>
<evidence type="ECO:0000313" key="3">
    <source>
        <dbReference type="Proteomes" id="UP000479293"/>
    </source>
</evidence>
<dbReference type="GO" id="GO:0016779">
    <property type="term" value="F:nucleotidyltransferase activity"/>
    <property type="evidence" value="ECO:0007669"/>
    <property type="project" value="UniProtKB-ARBA"/>
</dbReference>
<dbReference type="InterPro" id="IPR029044">
    <property type="entry name" value="Nucleotide-diphossugar_trans"/>
</dbReference>
<dbReference type="AlphaFoldDB" id="A0A7C9BH88"/>
<dbReference type="InterPro" id="IPR025877">
    <property type="entry name" value="MobA-like_NTP_Trfase"/>
</dbReference>
<evidence type="ECO:0000313" key="2">
    <source>
        <dbReference type="EMBL" id="MPR32995.1"/>
    </source>
</evidence>
<feature type="domain" description="MobA-like NTP transferase" evidence="1">
    <location>
        <begin position="6"/>
        <end position="168"/>
    </location>
</feature>
<accession>A0A7C9BH88</accession>
<proteinExistence type="predicted"/>
<dbReference type="PANTHER" id="PTHR43777:SF1">
    <property type="entry name" value="MOLYBDENUM COFACTOR CYTIDYLYLTRANSFERASE"/>
    <property type="match status" value="1"/>
</dbReference>
<reference evidence="2 3" key="1">
    <citation type="submission" date="2019-10" db="EMBL/GenBank/DDBJ databases">
        <title>Draft Genome Sequence of Cytophagaceae sp. SJW1-29.</title>
        <authorList>
            <person name="Choi A."/>
        </authorList>
    </citation>
    <scope>NUCLEOTIDE SEQUENCE [LARGE SCALE GENOMIC DNA]</scope>
    <source>
        <strain evidence="2 3">SJW1-29</strain>
    </source>
</reference>
<dbReference type="PANTHER" id="PTHR43777">
    <property type="entry name" value="MOLYBDENUM COFACTOR CYTIDYLYLTRANSFERASE"/>
    <property type="match status" value="1"/>
</dbReference>
<dbReference type="SUPFAM" id="SSF53448">
    <property type="entry name" value="Nucleotide-diphospho-sugar transferases"/>
    <property type="match status" value="1"/>
</dbReference>
<comment type="caution">
    <text evidence="2">The sequence shown here is derived from an EMBL/GenBank/DDBJ whole genome shotgun (WGS) entry which is preliminary data.</text>
</comment>
<dbReference type="RefSeq" id="WP_152757896.1">
    <property type="nucleotide sequence ID" value="NZ_WHLY01000002.1"/>
</dbReference>
<dbReference type="Proteomes" id="UP000479293">
    <property type="component" value="Unassembled WGS sequence"/>
</dbReference>
<dbReference type="Pfam" id="PF12804">
    <property type="entry name" value="NTP_transf_3"/>
    <property type="match status" value="1"/>
</dbReference>
<organism evidence="2 3">
    <name type="scientific">Salmonirosea aquatica</name>
    <dbReference type="NCBI Taxonomy" id="2654236"/>
    <lineage>
        <taxon>Bacteria</taxon>
        <taxon>Pseudomonadati</taxon>
        <taxon>Bacteroidota</taxon>
        <taxon>Cytophagia</taxon>
        <taxon>Cytophagales</taxon>
        <taxon>Spirosomataceae</taxon>
        <taxon>Salmonirosea</taxon>
    </lineage>
</organism>
<protein>
    <submittedName>
        <fullName evidence="2">NTP transferase domain-containing protein</fullName>
    </submittedName>
</protein>
<dbReference type="EMBL" id="WHLY01000002">
    <property type="protein sequence ID" value="MPR32995.1"/>
    <property type="molecule type" value="Genomic_DNA"/>
</dbReference>
<gene>
    <name evidence="2" type="ORF">GBK04_06385</name>
</gene>
<name>A0A7C9BH88_9BACT</name>